<proteinExistence type="predicted"/>
<keyword evidence="6 7" id="KW-0472">Membrane</keyword>
<organism evidence="9 10">
    <name type="scientific">Cryobacterium tepidiphilum</name>
    <dbReference type="NCBI Taxonomy" id="2486026"/>
    <lineage>
        <taxon>Bacteria</taxon>
        <taxon>Bacillati</taxon>
        <taxon>Actinomycetota</taxon>
        <taxon>Actinomycetes</taxon>
        <taxon>Micrococcales</taxon>
        <taxon>Microbacteriaceae</taxon>
        <taxon>Cryobacterium</taxon>
    </lineage>
</organism>
<dbReference type="PANTHER" id="PTHR23513">
    <property type="entry name" value="INTEGRAL MEMBRANE EFFLUX PROTEIN-RELATED"/>
    <property type="match status" value="1"/>
</dbReference>
<feature type="transmembrane region" description="Helical" evidence="7">
    <location>
        <begin position="150"/>
        <end position="173"/>
    </location>
</feature>
<gene>
    <name evidence="9" type="ORF">EEJ31_12600</name>
</gene>
<dbReference type="InterPro" id="IPR010290">
    <property type="entry name" value="TM_effector"/>
</dbReference>
<evidence type="ECO:0000256" key="2">
    <source>
        <dbReference type="ARBA" id="ARBA00022448"/>
    </source>
</evidence>
<evidence type="ECO:0000256" key="7">
    <source>
        <dbReference type="SAM" id="Phobius"/>
    </source>
</evidence>
<dbReference type="SUPFAM" id="SSF103473">
    <property type="entry name" value="MFS general substrate transporter"/>
    <property type="match status" value="1"/>
</dbReference>
<dbReference type="Gene3D" id="1.20.1250.20">
    <property type="entry name" value="MFS general substrate transporter like domains"/>
    <property type="match status" value="1"/>
</dbReference>
<feature type="transmembrane region" description="Helical" evidence="7">
    <location>
        <begin position="352"/>
        <end position="375"/>
    </location>
</feature>
<sequence length="417" mass="44514">MPVHSGKQPWRQSLESLTVRNYRIFTASNIIAMTAVWMQRIAQDWLVLQVTGSVAAVGITVALQFAPMLLFGLYGGVIVDRRSKRMLLMLTQGTAAVLSAVLAVLALTGTVEVWHVWVIAFAIGLVTVIDNPARQVFVNEIVGPRYLRNAITLNSSVFQLGGLLGPAVGGFLIEAVGGGWAFAINAVACVITVITLARMDAGALHLTPPAPRGKGQLREGLRYVVAKPTIFWSILMLAFLAVFTLNMPVLLAAYASEVYRVGAGGYGLFNSLVAVGALVGALACTRRANIRLRTVIYSGGFYALLQAGAGLMPTEIAFGIALLVVGFTNQLFFTAGNPLVQMSSNMRVRGRVMSLYVLVLLGGQSLGGVVMGRLVEFAGPQVGMLVSGLVPALAAAVMAVIIARQHHLHLPIRLRRR</sequence>
<reference evidence="9 10" key="1">
    <citation type="submission" date="2018-11" db="EMBL/GenBank/DDBJ databases">
        <title>Cryobacterium sp. nov., isolated from rhizosphere soil of lettuce.</title>
        <authorList>
            <person name="Wang Y."/>
        </authorList>
    </citation>
    <scope>NUCLEOTIDE SEQUENCE [LARGE SCALE GENOMIC DNA]</scope>
    <source>
        <strain evidence="9 10">NEAU-85</strain>
    </source>
</reference>
<feature type="transmembrane region" description="Helical" evidence="7">
    <location>
        <begin position="318"/>
        <end position="340"/>
    </location>
</feature>
<dbReference type="OrthoDB" id="9775268at2"/>
<dbReference type="Proteomes" id="UP000279859">
    <property type="component" value="Unassembled WGS sequence"/>
</dbReference>
<feature type="transmembrane region" description="Helical" evidence="7">
    <location>
        <begin position="381"/>
        <end position="403"/>
    </location>
</feature>
<dbReference type="PANTHER" id="PTHR23513:SF11">
    <property type="entry name" value="STAPHYLOFERRIN A TRANSPORTER"/>
    <property type="match status" value="1"/>
</dbReference>
<keyword evidence="3" id="KW-1003">Cell membrane</keyword>
<dbReference type="CDD" id="cd06173">
    <property type="entry name" value="MFS_MefA_like"/>
    <property type="match status" value="1"/>
</dbReference>
<dbReference type="Pfam" id="PF05977">
    <property type="entry name" value="MFS_3"/>
    <property type="match status" value="1"/>
</dbReference>
<comment type="subcellular location">
    <subcellularLocation>
        <location evidence="1">Cell membrane</location>
        <topology evidence="1">Multi-pass membrane protein</topology>
    </subcellularLocation>
</comment>
<dbReference type="AlphaFoldDB" id="A0A3M8KX25"/>
<feature type="transmembrane region" description="Helical" evidence="7">
    <location>
        <begin position="86"/>
        <end position="107"/>
    </location>
</feature>
<feature type="transmembrane region" description="Helical" evidence="7">
    <location>
        <begin position="113"/>
        <end position="129"/>
    </location>
</feature>
<keyword evidence="2" id="KW-0813">Transport</keyword>
<dbReference type="InterPro" id="IPR036259">
    <property type="entry name" value="MFS_trans_sf"/>
</dbReference>
<evidence type="ECO:0000313" key="9">
    <source>
        <dbReference type="EMBL" id="RNE57022.1"/>
    </source>
</evidence>
<protein>
    <submittedName>
        <fullName evidence="9">MFS transporter</fullName>
    </submittedName>
</protein>
<dbReference type="PROSITE" id="PS50850">
    <property type="entry name" value="MFS"/>
    <property type="match status" value="1"/>
</dbReference>
<keyword evidence="10" id="KW-1185">Reference proteome</keyword>
<name>A0A3M8KX25_9MICO</name>
<accession>A0A3M8KX25</accession>
<evidence type="ECO:0000256" key="1">
    <source>
        <dbReference type="ARBA" id="ARBA00004651"/>
    </source>
</evidence>
<feature type="transmembrane region" description="Helical" evidence="7">
    <location>
        <begin position="220"/>
        <end position="243"/>
    </location>
</feature>
<evidence type="ECO:0000256" key="5">
    <source>
        <dbReference type="ARBA" id="ARBA00022989"/>
    </source>
</evidence>
<evidence type="ECO:0000313" key="10">
    <source>
        <dbReference type="Proteomes" id="UP000279859"/>
    </source>
</evidence>
<keyword evidence="4 7" id="KW-0812">Transmembrane</keyword>
<dbReference type="GO" id="GO:0022857">
    <property type="term" value="F:transmembrane transporter activity"/>
    <property type="evidence" value="ECO:0007669"/>
    <property type="project" value="InterPro"/>
</dbReference>
<dbReference type="EMBL" id="RDSR01000025">
    <property type="protein sequence ID" value="RNE57022.1"/>
    <property type="molecule type" value="Genomic_DNA"/>
</dbReference>
<evidence type="ECO:0000256" key="3">
    <source>
        <dbReference type="ARBA" id="ARBA00022475"/>
    </source>
</evidence>
<dbReference type="InterPro" id="IPR020846">
    <property type="entry name" value="MFS_dom"/>
</dbReference>
<evidence type="ECO:0000259" key="8">
    <source>
        <dbReference type="PROSITE" id="PS50850"/>
    </source>
</evidence>
<comment type="caution">
    <text evidence="9">The sequence shown here is derived from an EMBL/GenBank/DDBJ whole genome shotgun (WGS) entry which is preliminary data.</text>
</comment>
<keyword evidence="5 7" id="KW-1133">Transmembrane helix</keyword>
<feature type="transmembrane region" description="Helical" evidence="7">
    <location>
        <begin position="54"/>
        <end position="74"/>
    </location>
</feature>
<evidence type="ECO:0000256" key="6">
    <source>
        <dbReference type="ARBA" id="ARBA00023136"/>
    </source>
</evidence>
<feature type="domain" description="Major facilitator superfamily (MFS) profile" evidence="8">
    <location>
        <begin position="13"/>
        <end position="406"/>
    </location>
</feature>
<feature type="transmembrane region" description="Helical" evidence="7">
    <location>
        <begin position="295"/>
        <end position="312"/>
    </location>
</feature>
<feature type="transmembrane region" description="Helical" evidence="7">
    <location>
        <begin position="21"/>
        <end position="42"/>
    </location>
</feature>
<dbReference type="GO" id="GO:0005886">
    <property type="term" value="C:plasma membrane"/>
    <property type="evidence" value="ECO:0007669"/>
    <property type="project" value="UniProtKB-SubCell"/>
</dbReference>
<feature type="transmembrane region" description="Helical" evidence="7">
    <location>
        <begin position="263"/>
        <end position="283"/>
    </location>
</feature>
<evidence type="ECO:0000256" key="4">
    <source>
        <dbReference type="ARBA" id="ARBA00022692"/>
    </source>
</evidence>
<feature type="transmembrane region" description="Helical" evidence="7">
    <location>
        <begin position="179"/>
        <end position="199"/>
    </location>
</feature>